<dbReference type="Gene3D" id="1.10.10.10">
    <property type="entry name" value="Winged helix-like DNA-binding domain superfamily/Winged helix DNA-binding domain"/>
    <property type="match status" value="1"/>
</dbReference>
<keyword evidence="1" id="KW-0059">Arsenical resistance</keyword>
<evidence type="ECO:0000256" key="1">
    <source>
        <dbReference type="ARBA" id="ARBA00022849"/>
    </source>
</evidence>
<evidence type="ECO:0000313" key="3">
    <source>
        <dbReference type="EMBL" id="QNE35946.1"/>
    </source>
</evidence>
<dbReference type="CDD" id="cd00090">
    <property type="entry name" value="HTH_ARSR"/>
    <property type="match status" value="1"/>
</dbReference>
<dbReference type="SMART" id="SM00347">
    <property type="entry name" value="HTH_MARR"/>
    <property type="match status" value="1"/>
</dbReference>
<dbReference type="InterPro" id="IPR036388">
    <property type="entry name" value="WH-like_DNA-bd_sf"/>
</dbReference>
<dbReference type="AlphaFoldDB" id="A0A7G6YBT1"/>
<dbReference type="InterPro" id="IPR036196">
    <property type="entry name" value="Ptyr_pPase_sf"/>
</dbReference>
<dbReference type="GO" id="GO:0046685">
    <property type="term" value="P:response to arsenic-containing substance"/>
    <property type="evidence" value="ECO:0007669"/>
    <property type="project" value="UniProtKB-KW"/>
</dbReference>
<dbReference type="PROSITE" id="PS50987">
    <property type="entry name" value="HTH_ARSR_2"/>
    <property type="match status" value="1"/>
</dbReference>
<feature type="domain" description="HTH arsR-type" evidence="2">
    <location>
        <begin position="3"/>
        <end position="97"/>
    </location>
</feature>
<dbReference type="SMART" id="SM00226">
    <property type="entry name" value="LMWPc"/>
    <property type="match status" value="1"/>
</dbReference>
<protein>
    <submittedName>
        <fullName evidence="3">Helix-turn-helix domain-containing protein</fullName>
    </submittedName>
</protein>
<dbReference type="KEGG" id="lse:F1C12_12960"/>
<dbReference type="PANTHER" id="PTHR43428:SF1">
    <property type="entry name" value="ARSENATE REDUCTASE"/>
    <property type="match status" value="1"/>
</dbReference>
<dbReference type="SUPFAM" id="SSF46785">
    <property type="entry name" value="Winged helix' DNA-binding domain"/>
    <property type="match status" value="1"/>
</dbReference>
<dbReference type="InterPro" id="IPR023485">
    <property type="entry name" value="Ptyr_pPase"/>
</dbReference>
<dbReference type="GO" id="GO:0003700">
    <property type="term" value="F:DNA-binding transcription factor activity"/>
    <property type="evidence" value="ECO:0007669"/>
    <property type="project" value="InterPro"/>
</dbReference>
<dbReference type="SUPFAM" id="SSF52788">
    <property type="entry name" value="Phosphotyrosine protein phosphatases I"/>
    <property type="match status" value="1"/>
</dbReference>
<sequence>MNSGRNPLEERAALHAALADPLRLRVLDLLVIGDLTPGELVAELGVSTNLLAHHLAVLERQGIIVRERSEGDRRRTYVRLRPAALAALGPSADAAAHRVVFVCTANSARSQLAEALWSRTSTVPAVSAGTHPAARVAEGAVQVAAHHGVALIGRPKLYADVIADGDYVVTVCDRAHEELGLGGAHWSIPDPVLDGSAQAFESAFQEIARRIDSLAAHLTPS</sequence>
<dbReference type="InterPro" id="IPR011991">
    <property type="entry name" value="ArsR-like_HTH"/>
</dbReference>
<dbReference type="Gene3D" id="3.40.50.2300">
    <property type="match status" value="1"/>
</dbReference>
<proteinExistence type="predicted"/>
<dbReference type="Pfam" id="PF01451">
    <property type="entry name" value="LMWPc"/>
    <property type="match status" value="1"/>
</dbReference>
<dbReference type="InterPro" id="IPR000835">
    <property type="entry name" value="HTH_MarR-typ"/>
</dbReference>
<dbReference type="Pfam" id="PF12802">
    <property type="entry name" value="MarR_2"/>
    <property type="match status" value="1"/>
</dbReference>
<dbReference type="RefSeq" id="WP_175338009.1">
    <property type="nucleotide sequence ID" value="NZ_CP043641.1"/>
</dbReference>
<gene>
    <name evidence="3" type="ORF">F1C12_12960</name>
</gene>
<dbReference type="Proteomes" id="UP000515511">
    <property type="component" value="Chromosome"/>
</dbReference>
<evidence type="ECO:0000259" key="2">
    <source>
        <dbReference type="PROSITE" id="PS50987"/>
    </source>
</evidence>
<dbReference type="InterPro" id="IPR001845">
    <property type="entry name" value="HTH_ArsR_DNA-bd_dom"/>
</dbReference>
<reference evidence="4" key="1">
    <citation type="submission" date="2019-09" db="EMBL/GenBank/DDBJ databases">
        <title>Antimicrobial potential of Antarctic Bacteria.</title>
        <authorList>
            <person name="Benaud N."/>
            <person name="Edwards R.J."/>
            <person name="Ferrari B.C."/>
        </authorList>
    </citation>
    <scope>NUCLEOTIDE SEQUENCE [LARGE SCALE GENOMIC DNA]</scope>
    <source>
        <strain evidence="4">INR9</strain>
    </source>
</reference>
<accession>A0A7G6YBT1</accession>
<dbReference type="PANTHER" id="PTHR43428">
    <property type="entry name" value="ARSENATE REDUCTASE"/>
    <property type="match status" value="1"/>
</dbReference>
<dbReference type="EMBL" id="CP043641">
    <property type="protein sequence ID" value="QNE35946.1"/>
    <property type="molecule type" value="Genomic_DNA"/>
</dbReference>
<organism evidence="3 4">
    <name type="scientific">Leifsonia shinshuensis</name>
    <dbReference type="NCBI Taxonomy" id="150026"/>
    <lineage>
        <taxon>Bacteria</taxon>
        <taxon>Bacillati</taxon>
        <taxon>Actinomycetota</taxon>
        <taxon>Actinomycetes</taxon>
        <taxon>Micrococcales</taxon>
        <taxon>Microbacteriaceae</taxon>
        <taxon>Leifsonia</taxon>
    </lineage>
</organism>
<evidence type="ECO:0000313" key="4">
    <source>
        <dbReference type="Proteomes" id="UP000515511"/>
    </source>
</evidence>
<name>A0A7G6YBT1_9MICO</name>
<dbReference type="SMART" id="SM00418">
    <property type="entry name" value="HTH_ARSR"/>
    <property type="match status" value="1"/>
</dbReference>
<dbReference type="InterPro" id="IPR036390">
    <property type="entry name" value="WH_DNA-bd_sf"/>
</dbReference>